<evidence type="ECO:0000259" key="9">
    <source>
        <dbReference type="PROSITE" id="PS51526"/>
    </source>
</evidence>
<gene>
    <name evidence="10" type="ORF">V1264_015303</name>
</gene>
<dbReference type="InterPro" id="IPR013087">
    <property type="entry name" value="Znf_C2H2_type"/>
</dbReference>
<dbReference type="GO" id="GO:0006325">
    <property type="term" value="P:chromatin organization"/>
    <property type="evidence" value="ECO:0007669"/>
    <property type="project" value="UniProtKB-KW"/>
</dbReference>
<feature type="compositionally biased region" description="Low complexity" evidence="6">
    <location>
        <begin position="1356"/>
        <end position="1373"/>
    </location>
</feature>
<sequence length="1927" mass="208896">MANVLNKDPFTYAEDRRSFLQDLQRFHTSRGTPFDRIPQIAGREIDLYRLYRRVIDLGGWQKVNNDLLWEDIQEEFKIPVACTNGAQALKYIYFRYLNIYEKVNFLGVDPDSSRDDQEDGPARKKVCLPVESIPLTYNYNHHKIPDTQRAASKLSTDLARFSDYEKLEMSLRCGLPNEVDFAVNVCLLLSNEGRHVLKLNKSLHLLPLLMANIGIFDEGPGSMEDVMLHSWTLGESKRDFLRFWHDTVNDDAVRLSIFTRSGVYKREEMLGSEVLHLGRELGVKDPEGQRVTQLAMLIRNLSFEDVNQQLLASSPLVFRFLMLCVHNSYGSLRQLALDTLGNLAAQMVLQPVETTTTKTLVNLIKKSVVEEDKFVVVRGLEMVSKLCQVEKNEAILCECLEQDTYCSMVELLTVHDIQLIVHVLEALYQLSELGETTSNMIARVKNAVDLLVNLITVEAQSYGPNSLIGIKVVEYVPPPDVNAAPSSSATPQPSRTVIQSIAPGHSPGFPVQHSSHLSPAEQARADVETTASNWLQGTFEGKKGSCITQADLFADYQQFCRKFGVADSLSTSDFVTIVKSAIPHTTVTEVDKGGGEKEPVVRGVCRRAIPRPFAILAGSDRVYKPSGCSVPANSLRGPVPASWPLGSDPTVPTHTPTLRQRLMEPPRMSLQHQLVNYAGATGAGAPPSSRPPTPKAQPLAPKQPGGVKKRLLPATPPPAQPSGPGPGGAATGAMQPRPVLMANVIHHPRPVASLQQQFQVAGAPQVASSMIQPTNGDHHVTVQASTNPLLKPGPLPHSSTTLVPLSAPLTVAASAGMAAAHTSLSAAGTSPGQQFPLIHQALQGEGAPPGVKPAAGEQGNDTNLIKSLLAKKVCQNMVRQGTSTPSHSPPPHDLDPASMTDTQHHQPEQLTSTPNPSQPLVVQYQHQLSHQAQGQQPPNQAVMVNQQAIHGQPQVLQQQQLAPPQPGQPQVLSHAVQPAVQSQLQAHLQQPLGQQHQVQQAHMQQQPQQVQLQQLQQQQQVQVQHQQVQIQQQQHPQQVQLQAQQQQVQIQQHQQQGVGQHGQPQVLQAQPHLQQVLHLQQGQQVVLHQQQGQQQPQQIHIQPRVSGLQPQQIVLQTNAQHLRPQQQIILQQHQQHMVIQGQQGLQHILHQPVQQLHIQPSQQLQLQGHQGQPLRIQSQSQQPMVIQLPVYQLPHMAQSPMVAVCATSLPSSYVQTSTGTVMPYRAIIPHPSPSPSPSSLAGQVVQVSEAGQGVAVNTDQEGEQSVCADSARGSVRSQGVSALQSALTAPSQEGEGRTVASLPLKDSLAGKGVTPSVVPAAPPVQTLLSAGLHTSRAPISALSSLSSSTSSSTVLHHQAAASSLPSSQTSRPSNLVTSSSPMSITQAILSGQDLHKATGSSHPESHPPHTARDNGHVNGNNNLTMPGNKECNGLSEAGRADLLPQGGRGEVNGILGSPDSMSSMDLPPSPMEGVVRSHLPNGLAEANVGSMKESAAQRSKELLHSMAEKAGKLNGVVHHLENGDVKFKAEEWRVPQQGERVRSEHSDMEVNTDKKADMCQVNGLNSLGGGVGMKENHAANIPLPHRDREQVLLKQTSMEEVSLDSTDSKLVANGNRAGSDSVMGRPLFSPDGSHDSDLSCDSFASSLADSVSSDKHSMSLSKSSSTAPSPSPSSLFPEVPLVLAGTIPMAEAVNKRNKKKSAAAAAAKAKAEKAPSKSKKRKGAGNGASETPTPPPPATPIPMKYMCEWAGCRRCFNSARLVFIHVTKTHVPTLPESVCQWLGCEPLRRKRWSLVTHIQDHHCSEGAQRQACQRRFHAAQTAAASPHAPVTLQQAPALVYPPDAAMQAIKRFHIKPPFPEFAEQREGPVTKHIRLTSALILRNLARYSSHGRSLIKHCERQVSYVTMSAVESSTALAGCLWEILHDT</sequence>
<feature type="region of interest" description="Disordered" evidence="6">
    <location>
        <begin position="1701"/>
        <end position="1739"/>
    </location>
</feature>
<feature type="region of interest" description="Disordered" evidence="6">
    <location>
        <begin position="879"/>
        <end position="918"/>
    </location>
</feature>
<feature type="compositionally biased region" description="Basic and acidic residues" evidence="6">
    <location>
        <begin position="1403"/>
        <end position="1415"/>
    </location>
</feature>
<dbReference type="Pfam" id="PF02257">
    <property type="entry name" value="RFX_DNA_binding"/>
    <property type="match status" value="1"/>
</dbReference>
<keyword evidence="3" id="KW-0804">Transcription</keyword>
<feature type="compositionally biased region" description="Pro residues" evidence="6">
    <location>
        <begin position="714"/>
        <end position="724"/>
    </location>
</feature>
<keyword evidence="1" id="KW-0156">Chromatin regulator</keyword>
<name>A0AAN9BLW4_9CAEN</name>
<evidence type="ECO:0000256" key="6">
    <source>
        <dbReference type="SAM" id="MobiDB-lite"/>
    </source>
</evidence>
<feature type="region of interest" description="Disordered" evidence="6">
    <location>
        <begin position="954"/>
        <end position="978"/>
    </location>
</feature>
<reference evidence="10 11" key="1">
    <citation type="submission" date="2024-02" db="EMBL/GenBank/DDBJ databases">
        <title>Chromosome-scale genome assembly of the rough periwinkle Littorina saxatilis.</title>
        <authorList>
            <person name="De Jode A."/>
            <person name="Faria R."/>
            <person name="Formenti G."/>
            <person name="Sims Y."/>
            <person name="Smith T.P."/>
            <person name="Tracey A."/>
            <person name="Wood J.M.D."/>
            <person name="Zagrodzka Z.B."/>
            <person name="Johannesson K."/>
            <person name="Butlin R.K."/>
            <person name="Leder E.H."/>
        </authorList>
    </citation>
    <scope>NUCLEOTIDE SEQUENCE [LARGE SCALE GENOMIC DNA]</scope>
    <source>
        <strain evidence="10">Snail1</strain>
        <tissue evidence="10">Muscle</tissue>
    </source>
</reference>
<dbReference type="PROSITE" id="PS51526">
    <property type="entry name" value="RFX_DBD"/>
    <property type="match status" value="1"/>
</dbReference>
<dbReference type="InterPro" id="IPR036431">
    <property type="entry name" value="ARID_dom_sf"/>
</dbReference>
<dbReference type="Proteomes" id="UP001374579">
    <property type="component" value="Unassembled WGS sequence"/>
</dbReference>
<dbReference type="GO" id="GO:0008270">
    <property type="term" value="F:zinc ion binding"/>
    <property type="evidence" value="ECO:0007669"/>
    <property type="project" value="UniProtKB-KW"/>
</dbReference>
<dbReference type="Gene3D" id="1.10.10.10">
    <property type="entry name" value="Winged helix-like DNA-binding domain superfamily/Winged helix DNA-binding domain"/>
    <property type="match status" value="1"/>
</dbReference>
<proteinExistence type="predicted"/>
<keyword evidence="5" id="KW-0862">Zinc</keyword>
<dbReference type="SMART" id="SM00501">
    <property type="entry name" value="BRIGHT"/>
    <property type="match status" value="1"/>
</dbReference>
<dbReference type="SUPFAM" id="SSF48371">
    <property type="entry name" value="ARM repeat"/>
    <property type="match status" value="1"/>
</dbReference>
<dbReference type="SMART" id="SM01014">
    <property type="entry name" value="ARID"/>
    <property type="match status" value="1"/>
</dbReference>
<keyword evidence="5" id="KW-0479">Metal-binding</keyword>
<evidence type="ECO:0000256" key="1">
    <source>
        <dbReference type="ARBA" id="ARBA00022853"/>
    </source>
</evidence>
<organism evidence="10 11">
    <name type="scientific">Littorina saxatilis</name>
    <dbReference type="NCBI Taxonomy" id="31220"/>
    <lineage>
        <taxon>Eukaryota</taxon>
        <taxon>Metazoa</taxon>
        <taxon>Spiralia</taxon>
        <taxon>Lophotrochozoa</taxon>
        <taxon>Mollusca</taxon>
        <taxon>Gastropoda</taxon>
        <taxon>Caenogastropoda</taxon>
        <taxon>Littorinimorpha</taxon>
        <taxon>Littorinoidea</taxon>
        <taxon>Littorinidae</taxon>
        <taxon>Littorina</taxon>
    </lineage>
</organism>
<evidence type="ECO:0000256" key="3">
    <source>
        <dbReference type="ARBA" id="ARBA00023163"/>
    </source>
</evidence>
<dbReference type="InterPro" id="IPR003150">
    <property type="entry name" value="DNA-bd_RFX"/>
</dbReference>
<feature type="domain" description="RFX-type winged-helix" evidence="9">
    <location>
        <begin position="531"/>
        <end position="608"/>
    </location>
</feature>
<evidence type="ECO:0000256" key="4">
    <source>
        <dbReference type="ARBA" id="ARBA00023242"/>
    </source>
</evidence>
<dbReference type="PROSITE" id="PS51011">
    <property type="entry name" value="ARID"/>
    <property type="match status" value="1"/>
</dbReference>
<keyword evidence="2" id="KW-0805">Transcription regulation</keyword>
<dbReference type="InterPro" id="IPR016024">
    <property type="entry name" value="ARM-type_fold"/>
</dbReference>
<feature type="region of interest" description="Disordered" evidence="6">
    <location>
        <begin position="1597"/>
        <end position="1638"/>
    </location>
</feature>
<keyword evidence="4" id="KW-0539">Nucleus</keyword>
<dbReference type="PROSITE" id="PS50157">
    <property type="entry name" value="ZINC_FINGER_C2H2_2"/>
    <property type="match status" value="1"/>
</dbReference>
<protein>
    <recommendedName>
        <fullName evidence="12">AT-rich interactive domain-containing protein 2</fullName>
    </recommendedName>
</protein>
<dbReference type="PROSITE" id="PS00028">
    <property type="entry name" value="ZINC_FINGER_C2H2_1"/>
    <property type="match status" value="1"/>
</dbReference>
<dbReference type="Gene3D" id="1.10.150.60">
    <property type="entry name" value="ARID DNA-binding domain"/>
    <property type="match status" value="1"/>
</dbReference>
<dbReference type="SUPFAM" id="SSF46774">
    <property type="entry name" value="ARID-like"/>
    <property type="match status" value="1"/>
</dbReference>
<dbReference type="PANTHER" id="PTHR22970:SF14">
    <property type="entry name" value="AT-RICH INTERACTIVE DOMAIN-CONTAINING PROTEIN 2"/>
    <property type="match status" value="1"/>
</dbReference>
<feature type="domain" description="C2H2-type" evidence="7">
    <location>
        <begin position="1745"/>
        <end position="1775"/>
    </location>
</feature>
<dbReference type="InterPro" id="IPR036388">
    <property type="entry name" value="WH-like_DNA-bd_sf"/>
</dbReference>
<accession>A0AAN9BLW4</accession>
<feature type="region of interest" description="Disordered" evidence="6">
    <location>
        <begin position="1394"/>
        <end position="1450"/>
    </location>
</feature>
<evidence type="ECO:0000256" key="2">
    <source>
        <dbReference type="ARBA" id="ARBA00023015"/>
    </source>
</evidence>
<dbReference type="PANTHER" id="PTHR22970">
    <property type="entry name" value="AT-RICH INTERACTIVE DOMAIN-CONTAINING PROTEIN 2"/>
    <property type="match status" value="1"/>
</dbReference>
<keyword evidence="5" id="KW-0863">Zinc-finger</keyword>
<dbReference type="GO" id="GO:0006355">
    <property type="term" value="P:regulation of DNA-templated transcription"/>
    <property type="evidence" value="ECO:0007669"/>
    <property type="project" value="InterPro"/>
</dbReference>
<feature type="compositionally biased region" description="Low complexity" evidence="6">
    <location>
        <begin position="1658"/>
        <end position="1674"/>
    </location>
</feature>
<dbReference type="EMBL" id="JBAMIC010000004">
    <property type="protein sequence ID" value="KAK7107364.1"/>
    <property type="molecule type" value="Genomic_DNA"/>
</dbReference>
<dbReference type="Gene3D" id="1.25.10.10">
    <property type="entry name" value="Leucine-rich Repeat Variant"/>
    <property type="match status" value="1"/>
</dbReference>
<dbReference type="InterPro" id="IPR001606">
    <property type="entry name" value="ARID_dom"/>
</dbReference>
<feature type="region of interest" description="Disordered" evidence="6">
    <location>
        <begin position="1654"/>
        <end position="1675"/>
    </location>
</feature>
<evidence type="ECO:0000259" key="7">
    <source>
        <dbReference type="PROSITE" id="PS50157"/>
    </source>
</evidence>
<dbReference type="Pfam" id="PF01388">
    <property type="entry name" value="ARID"/>
    <property type="match status" value="1"/>
</dbReference>
<dbReference type="GO" id="GO:0003677">
    <property type="term" value="F:DNA binding"/>
    <property type="evidence" value="ECO:0007669"/>
    <property type="project" value="InterPro"/>
</dbReference>
<feature type="compositionally biased region" description="Polar residues" evidence="6">
    <location>
        <begin position="908"/>
        <end position="918"/>
    </location>
</feature>
<comment type="caution">
    <text evidence="10">The sequence shown here is derived from an EMBL/GenBank/DDBJ whole genome shotgun (WGS) entry which is preliminary data.</text>
</comment>
<evidence type="ECO:0000259" key="8">
    <source>
        <dbReference type="PROSITE" id="PS51011"/>
    </source>
</evidence>
<evidence type="ECO:0000313" key="11">
    <source>
        <dbReference type="Proteomes" id="UP001374579"/>
    </source>
</evidence>
<keyword evidence="11" id="KW-1185">Reference proteome</keyword>
<feature type="region of interest" description="Disordered" evidence="6">
    <location>
        <begin position="679"/>
        <end position="734"/>
    </location>
</feature>
<feature type="domain" description="ARID" evidence="8">
    <location>
        <begin position="13"/>
        <end position="105"/>
    </location>
</feature>
<dbReference type="SMART" id="SM00355">
    <property type="entry name" value="ZnF_C2H2"/>
    <property type="match status" value="2"/>
</dbReference>
<evidence type="ECO:0008006" key="12">
    <source>
        <dbReference type="Google" id="ProtNLM"/>
    </source>
</evidence>
<evidence type="ECO:0000256" key="5">
    <source>
        <dbReference type="PROSITE-ProRule" id="PRU00042"/>
    </source>
</evidence>
<evidence type="ECO:0000313" key="10">
    <source>
        <dbReference type="EMBL" id="KAK7107364.1"/>
    </source>
</evidence>
<dbReference type="InterPro" id="IPR052406">
    <property type="entry name" value="Chromatin_Remodeling_Comp"/>
</dbReference>
<feature type="region of interest" description="Disordered" evidence="6">
    <location>
        <begin position="1356"/>
        <end position="1381"/>
    </location>
</feature>
<dbReference type="InterPro" id="IPR011989">
    <property type="entry name" value="ARM-like"/>
</dbReference>